<feature type="signal peptide" evidence="1">
    <location>
        <begin position="1"/>
        <end position="27"/>
    </location>
</feature>
<dbReference type="AlphaFoldDB" id="A0A3S0Y0W5"/>
<evidence type="ECO:0000256" key="1">
    <source>
        <dbReference type="SAM" id="SignalP"/>
    </source>
</evidence>
<dbReference type="Pfam" id="PF11720">
    <property type="entry name" value="Inhibitor_I78"/>
    <property type="match status" value="1"/>
</dbReference>
<evidence type="ECO:0000313" key="3">
    <source>
        <dbReference type="Proteomes" id="UP000287336"/>
    </source>
</evidence>
<feature type="chain" id="PRO_5018704935" description="Peptidase inhibitor I78 family protein" evidence="1">
    <location>
        <begin position="28"/>
        <end position="122"/>
    </location>
</feature>
<proteinExistence type="predicted"/>
<dbReference type="Proteomes" id="UP000287336">
    <property type="component" value="Unassembled WGS sequence"/>
</dbReference>
<protein>
    <recommendedName>
        <fullName evidence="4">Peptidase inhibitor I78 family protein</fullName>
    </recommendedName>
</protein>
<name>A0A3S0Y0W5_9GAMM</name>
<keyword evidence="1" id="KW-0732">Signal</keyword>
<comment type="caution">
    <text evidence="2">The sequence shown here is derived from an EMBL/GenBank/DDBJ whole genome shotgun (WGS) entry which is preliminary data.</text>
</comment>
<sequence length="122" mass="12792">MNHPLRCAKNKLGSLAVLLASVLPVSALLVACAGSPDDVSAPVPPTVGQPSSVTSTTCDAEAVQYAIGAPYDEANVPTLQSESGAQRVRILRPNSAVTMEYREDRLNILLESNGMIEALRCG</sequence>
<dbReference type="PROSITE" id="PS51257">
    <property type="entry name" value="PROKAR_LIPOPROTEIN"/>
    <property type="match status" value="1"/>
</dbReference>
<keyword evidence="3" id="KW-1185">Reference proteome</keyword>
<dbReference type="InterPro" id="IPR021719">
    <property type="entry name" value="Prot_inh_I78"/>
</dbReference>
<dbReference type="Gene3D" id="3.30.10.10">
    <property type="entry name" value="Trypsin Inhibitor V, subunit A"/>
    <property type="match status" value="1"/>
</dbReference>
<accession>A0A3S0Y0W5</accession>
<dbReference type="PANTHER" id="PTHR39600:SF1">
    <property type="entry name" value="PEPTIDASE INHIBITOR I78 FAMILY PROTEIN"/>
    <property type="match status" value="1"/>
</dbReference>
<dbReference type="OrthoDB" id="6049927at2"/>
<gene>
    <name evidence="2" type="ORF">ELY33_00220</name>
</gene>
<evidence type="ECO:0008006" key="4">
    <source>
        <dbReference type="Google" id="ProtNLM"/>
    </source>
</evidence>
<organism evidence="2 3">
    <name type="scientific">Vreelandella andesensis</name>
    <dbReference type="NCBI Taxonomy" id="447567"/>
    <lineage>
        <taxon>Bacteria</taxon>
        <taxon>Pseudomonadati</taxon>
        <taxon>Pseudomonadota</taxon>
        <taxon>Gammaproteobacteria</taxon>
        <taxon>Oceanospirillales</taxon>
        <taxon>Halomonadaceae</taxon>
        <taxon>Vreelandella</taxon>
    </lineage>
</organism>
<reference evidence="2 3" key="1">
    <citation type="submission" date="2018-12" db="EMBL/GenBank/DDBJ databases">
        <title>three novel Halomonas strain isolated from plants.</title>
        <authorList>
            <person name="Sun C."/>
        </authorList>
    </citation>
    <scope>NUCLEOTIDE SEQUENCE [LARGE SCALE GENOMIC DNA]</scope>
    <source>
        <strain evidence="2 3">DSM 19434</strain>
    </source>
</reference>
<dbReference type="PANTHER" id="PTHR39600">
    <property type="entry name" value="PEPTIDASE INHIBITOR I78 FAMILY PROTEIN"/>
    <property type="match status" value="1"/>
</dbReference>
<dbReference type="RefSeq" id="WP_126942221.1">
    <property type="nucleotide sequence ID" value="NZ_RZHG01000001.1"/>
</dbReference>
<evidence type="ECO:0000313" key="2">
    <source>
        <dbReference type="EMBL" id="RUR34963.1"/>
    </source>
</evidence>
<dbReference type="EMBL" id="RZHG01000001">
    <property type="protein sequence ID" value="RUR34963.1"/>
    <property type="molecule type" value="Genomic_DNA"/>
</dbReference>